<dbReference type="InterPro" id="IPR027075">
    <property type="entry name" value="CPSF2"/>
</dbReference>
<dbReference type="Pfam" id="PF16661">
    <property type="entry name" value="Lactamase_B_6"/>
    <property type="match status" value="1"/>
</dbReference>
<proteinExistence type="inferred from homology"/>
<comment type="similarity">
    <text evidence="1">Belongs to the metallo-beta-lactamase superfamily. RNA-metabolizing metallo-beta-lactamase-like family. CPSF2/YSH1 subfamily.</text>
</comment>
<keyword evidence="1" id="KW-0539">Nucleus</keyword>
<gene>
    <name evidence="3" type="primary">CPSF2_1</name>
    <name evidence="3" type="ORF">MHBO_004640</name>
</gene>
<accession>A0ABV2ATW9</accession>
<feature type="domain" description="Metallo-beta-lactamase" evidence="2">
    <location>
        <begin position="1"/>
        <end position="107"/>
    </location>
</feature>
<dbReference type="SUPFAM" id="SSF56281">
    <property type="entry name" value="Metallo-hydrolase/oxidoreductase"/>
    <property type="match status" value="1"/>
</dbReference>
<reference evidence="3 4" key="1">
    <citation type="journal article" date="2024" name="BMC Biol.">
        <title>Comparative genomics of Ascetosporea gives new insight into the evolutionary basis for animal parasitism in Rhizaria.</title>
        <authorList>
            <person name="Hiltunen Thoren M."/>
            <person name="Onut-Brannstrom I."/>
            <person name="Alfjorden A."/>
            <person name="Peckova H."/>
            <person name="Swords F."/>
            <person name="Hooper C."/>
            <person name="Holzer A.S."/>
            <person name="Bass D."/>
            <person name="Burki F."/>
        </authorList>
    </citation>
    <scope>NUCLEOTIDE SEQUENCE [LARGE SCALE GENOMIC DNA]</scope>
    <source>
        <strain evidence="3">20-A016</strain>
    </source>
</reference>
<dbReference type="InterPro" id="IPR036866">
    <property type="entry name" value="RibonucZ/Hydroxyglut_hydro"/>
</dbReference>
<name>A0ABV2ATW9_9EUKA</name>
<dbReference type="PANTHER" id="PTHR45922:SF1">
    <property type="entry name" value="CLEAVAGE AND POLYADENYLATION SPECIFICITY FACTOR SUBUNIT 2"/>
    <property type="match status" value="1"/>
</dbReference>
<evidence type="ECO:0000259" key="2">
    <source>
        <dbReference type="Pfam" id="PF16661"/>
    </source>
</evidence>
<dbReference type="EMBL" id="JBDODL010004669">
    <property type="protein sequence ID" value="MES1923100.1"/>
    <property type="molecule type" value="Genomic_DNA"/>
</dbReference>
<keyword evidence="4" id="KW-1185">Reference proteome</keyword>
<dbReference type="PANTHER" id="PTHR45922">
    <property type="entry name" value="CLEAVAGE AND POLYADENYLATION SPECIFICITY FACTOR SUBUNIT 2"/>
    <property type="match status" value="1"/>
</dbReference>
<evidence type="ECO:0000313" key="4">
    <source>
        <dbReference type="Proteomes" id="UP001439008"/>
    </source>
</evidence>
<keyword evidence="1" id="KW-0694">RNA-binding</keyword>
<keyword evidence="1" id="KW-0507">mRNA processing</keyword>
<organism evidence="3 4">
    <name type="scientific">Bonamia ostreae</name>
    <dbReference type="NCBI Taxonomy" id="126728"/>
    <lineage>
        <taxon>Eukaryota</taxon>
        <taxon>Sar</taxon>
        <taxon>Rhizaria</taxon>
        <taxon>Endomyxa</taxon>
        <taxon>Ascetosporea</taxon>
        <taxon>Haplosporida</taxon>
        <taxon>Bonamia</taxon>
    </lineage>
</organism>
<dbReference type="Proteomes" id="UP001439008">
    <property type="component" value="Unassembled WGS sequence"/>
</dbReference>
<evidence type="ECO:0000256" key="1">
    <source>
        <dbReference type="RuleBase" id="RU365006"/>
    </source>
</evidence>
<dbReference type="InterPro" id="IPR001279">
    <property type="entry name" value="Metallo-B-lactamas"/>
</dbReference>
<sequence>MGLMTMYDAFQNATSNNKQFTHFTIDDVDFAANLFVPLKFCQPFRLTGNGEGIQISAINAGNVLGGTIWRISRESDEVVYAVDFNHKIERHLDRSHIETIFRPSLLITDCLNFDLQHQPRSKRDAELIKSVMACLVGGGDVLLPVDAAGRSLELLLLLHSHWKINALVGRFSLVFLAHTARHSIDFANSMLEWTNGRCQKEFDASKRSPFDFEF</sequence>
<comment type="caution">
    <text evidence="3">The sequence shown here is derived from an EMBL/GenBank/DDBJ whole genome shotgun (WGS) entry which is preliminary data.</text>
</comment>
<comment type="subcellular location">
    <subcellularLocation>
        <location evidence="1">Nucleus</location>
    </subcellularLocation>
</comment>
<evidence type="ECO:0000313" key="3">
    <source>
        <dbReference type="EMBL" id="MES1923100.1"/>
    </source>
</evidence>
<protein>
    <recommendedName>
        <fullName evidence="1">Cleavage and polyadenylation specificity factor subunit 2</fullName>
    </recommendedName>
    <alternativeName>
        <fullName evidence="1">Cleavage and polyadenylation specificity factor 100 kDa subunit</fullName>
    </alternativeName>
</protein>
<dbReference type="Gene3D" id="3.60.15.10">
    <property type="entry name" value="Ribonuclease Z/Hydroxyacylglutathione hydrolase-like"/>
    <property type="match status" value="1"/>
</dbReference>